<dbReference type="GO" id="GO:0012505">
    <property type="term" value="C:endomembrane system"/>
    <property type="evidence" value="ECO:0007669"/>
    <property type="project" value="UniProtKB-SubCell"/>
</dbReference>
<dbReference type="AlphaFoldDB" id="A0A165N1A8"/>
<dbReference type="STRING" id="1314781.A0A165N1A8"/>
<protein>
    <submittedName>
        <fullName evidence="3">ATPase, P-type, K/Mg/Cd/Cu/Zn/Na/Ca/Na/H-transporter</fullName>
    </submittedName>
</protein>
<dbReference type="GO" id="GO:0005886">
    <property type="term" value="C:plasma membrane"/>
    <property type="evidence" value="ECO:0007669"/>
    <property type="project" value="TreeGrafter"/>
</dbReference>
<evidence type="ECO:0000256" key="1">
    <source>
        <dbReference type="ARBA" id="ARBA00004127"/>
    </source>
</evidence>
<dbReference type="PANTHER" id="PTHR24093">
    <property type="entry name" value="CATION TRANSPORTING ATPASE"/>
    <property type="match status" value="1"/>
</dbReference>
<dbReference type="InParanoid" id="A0A165N1A8"/>
<sequence>MKEIIPRLQVLARSSPRDKQILVENLKAMGEIVAVMGDGMNDGPALKTANVGFSMGIAGAEVAKEASDTVLMDKNFASIVSAMWGRCANDAVRRFLQFQLCQHHRRHHHVRRRHRVRVEELRTLDPAAILGEHYYGRYRHTDAGS</sequence>
<comment type="subcellular location">
    <subcellularLocation>
        <location evidence="1">Endomembrane system</location>
        <topology evidence="1">Multi-pass membrane protein</topology>
    </subcellularLocation>
</comment>
<dbReference type="EMBL" id="KV425904">
    <property type="protein sequence ID" value="KZW00069.1"/>
    <property type="molecule type" value="Genomic_DNA"/>
</dbReference>
<dbReference type="GO" id="GO:0005524">
    <property type="term" value="F:ATP binding"/>
    <property type="evidence" value="ECO:0007669"/>
    <property type="project" value="InterPro"/>
</dbReference>
<dbReference type="Gene3D" id="3.40.50.1000">
    <property type="entry name" value="HAD superfamily/HAD-like"/>
    <property type="match status" value="1"/>
</dbReference>
<keyword evidence="2" id="KW-0460">Magnesium</keyword>
<reference evidence="3 4" key="1">
    <citation type="journal article" date="2016" name="Mol. Biol. Evol.">
        <title>Comparative Genomics of Early-Diverging Mushroom-Forming Fungi Provides Insights into the Origins of Lignocellulose Decay Capabilities.</title>
        <authorList>
            <person name="Nagy L.G."/>
            <person name="Riley R."/>
            <person name="Tritt A."/>
            <person name="Adam C."/>
            <person name="Daum C."/>
            <person name="Floudas D."/>
            <person name="Sun H."/>
            <person name="Yadav J.S."/>
            <person name="Pangilinan J."/>
            <person name="Larsson K.H."/>
            <person name="Matsuura K."/>
            <person name="Barry K."/>
            <person name="Labutti K."/>
            <person name="Kuo R."/>
            <person name="Ohm R.A."/>
            <person name="Bhattacharya S.S."/>
            <person name="Shirouzu T."/>
            <person name="Yoshinaga Y."/>
            <person name="Martin F.M."/>
            <person name="Grigoriev I.V."/>
            <person name="Hibbett D.S."/>
        </authorList>
    </citation>
    <scope>NUCLEOTIDE SEQUENCE [LARGE SCALE GENOMIC DNA]</scope>
    <source>
        <strain evidence="3 4">HHB12029</strain>
    </source>
</reference>
<dbReference type="InterPro" id="IPR023214">
    <property type="entry name" value="HAD_sf"/>
</dbReference>
<accession>A0A165N1A8</accession>
<dbReference type="PRINTS" id="PR00119">
    <property type="entry name" value="CATATPASE"/>
</dbReference>
<dbReference type="Gene3D" id="1.20.1110.10">
    <property type="entry name" value="Calcium-transporting ATPase, transmembrane domain"/>
    <property type="match status" value="1"/>
</dbReference>
<proteinExistence type="predicted"/>
<dbReference type="OrthoDB" id="3352408at2759"/>
<evidence type="ECO:0000313" key="4">
    <source>
        <dbReference type="Proteomes" id="UP000077266"/>
    </source>
</evidence>
<gene>
    <name evidence="3" type="ORF">EXIGLDRAFT_799534</name>
</gene>
<dbReference type="InterPro" id="IPR001757">
    <property type="entry name" value="P_typ_ATPase"/>
</dbReference>
<evidence type="ECO:0000313" key="3">
    <source>
        <dbReference type="EMBL" id="KZW00069.1"/>
    </source>
</evidence>
<dbReference type="Proteomes" id="UP000077266">
    <property type="component" value="Unassembled WGS sequence"/>
</dbReference>
<name>A0A165N1A8_EXIGL</name>
<dbReference type="GO" id="GO:0006874">
    <property type="term" value="P:intracellular calcium ion homeostasis"/>
    <property type="evidence" value="ECO:0007669"/>
    <property type="project" value="TreeGrafter"/>
</dbReference>
<organism evidence="3 4">
    <name type="scientific">Exidia glandulosa HHB12029</name>
    <dbReference type="NCBI Taxonomy" id="1314781"/>
    <lineage>
        <taxon>Eukaryota</taxon>
        <taxon>Fungi</taxon>
        <taxon>Dikarya</taxon>
        <taxon>Basidiomycota</taxon>
        <taxon>Agaricomycotina</taxon>
        <taxon>Agaricomycetes</taxon>
        <taxon>Auriculariales</taxon>
        <taxon>Exidiaceae</taxon>
        <taxon>Exidia</taxon>
    </lineage>
</organism>
<dbReference type="PROSITE" id="PS01229">
    <property type="entry name" value="COF_2"/>
    <property type="match status" value="1"/>
</dbReference>
<dbReference type="SUPFAM" id="SSF56784">
    <property type="entry name" value="HAD-like"/>
    <property type="match status" value="1"/>
</dbReference>
<dbReference type="NCBIfam" id="TIGR01494">
    <property type="entry name" value="ATPase_P-type"/>
    <property type="match status" value="1"/>
</dbReference>
<evidence type="ECO:0000256" key="2">
    <source>
        <dbReference type="ARBA" id="ARBA00022842"/>
    </source>
</evidence>
<dbReference type="InterPro" id="IPR036412">
    <property type="entry name" value="HAD-like_sf"/>
</dbReference>
<keyword evidence="4" id="KW-1185">Reference proteome</keyword>
<dbReference type="GO" id="GO:0005388">
    <property type="term" value="F:P-type calcium transporter activity"/>
    <property type="evidence" value="ECO:0007669"/>
    <property type="project" value="TreeGrafter"/>
</dbReference>
<dbReference type="PANTHER" id="PTHR24093:SF369">
    <property type="entry name" value="CALCIUM-TRANSPORTING ATPASE"/>
    <property type="match status" value="1"/>
</dbReference>
<dbReference type="Pfam" id="PF08282">
    <property type="entry name" value="Hydrolase_3"/>
    <property type="match status" value="1"/>
</dbReference>
<dbReference type="GO" id="GO:0016887">
    <property type="term" value="F:ATP hydrolysis activity"/>
    <property type="evidence" value="ECO:0007669"/>
    <property type="project" value="InterPro"/>
</dbReference>